<accession>A0A1U7ZAM2</accession>
<evidence type="ECO:0000313" key="7">
    <source>
        <dbReference type="Proteomes" id="UP000189703"/>
    </source>
</evidence>
<keyword evidence="2" id="KW-0805">Transcription regulation</keyword>
<comment type="subcellular location">
    <subcellularLocation>
        <location evidence="1">Nucleus</location>
    </subcellularLocation>
</comment>
<dbReference type="OrthoDB" id="1928604at2759"/>
<dbReference type="SUPFAM" id="SSF47459">
    <property type="entry name" value="HLH, helix-loop-helix DNA-binding domain"/>
    <property type="match status" value="1"/>
</dbReference>
<dbReference type="KEGG" id="nnu:104592777"/>
<proteinExistence type="predicted"/>
<dbReference type="PANTHER" id="PTHR12565">
    <property type="entry name" value="STEROL REGULATORY ELEMENT-BINDING PROTEIN"/>
    <property type="match status" value="1"/>
</dbReference>
<dbReference type="Pfam" id="PF00010">
    <property type="entry name" value="HLH"/>
    <property type="match status" value="1"/>
</dbReference>
<feature type="region of interest" description="Disordered" evidence="5">
    <location>
        <begin position="71"/>
        <end position="165"/>
    </location>
</feature>
<dbReference type="Proteomes" id="UP000189703">
    <property type="component" value="Unplaced"/>
</dbReference>
<reference evidence="8" key="1">
    <citation type="submission" date="2025-08" db="UniProtKB">
        <authorList>
            <consortium name="RefSeq"/>
        </authorList>
    </citation>
    <scope>IDENTIFICATION</scope>
</reference>
<dbReference type="STRING" id="4432.A0A1U7ZAM2"/>
<feature type="compositionally biased region" description="Polar residues" evidence="5">
    <location>
        <begin position="71"/>
        <end position="87"/>
    </location>
</feature>
<gene>
    <name evidence="8" type="primary">LOC104592777</name>
</gene>
<organism evidence="7 8">
    <name type="scientific">Nelumbo nucifera</name>
    <name type="common">Sacred lotus</name>
    <dbReference type="NCBI Taxonomy" id="4432"/>
    <lineage>
        <taxon>Eukaryota</taxon>
        <taxon>Viridiplantae</taxon>
        <taxon>Streptophyta</taxon>
        <taxon>Embryophyta</taxon>
        <taxon>Tracheophyta</taxon>
        <taxon>Spermatophyta</taxon>
        <taxon>Magnoliopsida</taxon>
        <taxon>Proteales</taxon>
        <taxon>Nelumbonaceae</taxon>
        <taxon>Nelumbo</taxon>
    </lineage>
</organism>
<name>A0A1U7ZAM2_NELNU</name>
<dbReference type="PROSITE" id="PS50888">
    <property type="entry name" value="BHLH"/>
    <property type="match status" value="1"/>
</dbReference>
<protein>
    <submittedName>
        <fullName evidence="8">Transcription factor bHLH137-like isoform X1</fullName>
    </submittedName>
</protein>
<evidence type="ECO:0000256" key="4">
    <source>
        <dbReference type="ARBA" id="ARBA00023242"/>
    </source>
</evidence>
<evidence type="ECO:0000313" key="8">
    <source>
        <dbReference type="RefSeq" id="XP_010250560.1"/>
    </source>
</evidence>
<sequence>MAAFSYQQPTFLLDSAMLPNSPVKMPGLFEFGLGLGLGDINATCFPYFPPQPLPESSIDNLDTSKNVILSDNEPSMTQKQRSYSSSLVVGLESGDQVTQDETQKMDKRKKKKNGDGSCSNFAESSKDVREGKSKRQRKCSSASKDAEEDKRRADKKVGEEAPTGYIHVRARRGQATDSHSLAERVRREKISERMKMLQGLVPGCDKITGKAHMLDEIINYVRSLQSQVEFLSMKLASASPIFYDFGADLDASLPKPPVNLAPPPTTQSTQASCASEPTAFMDSTTSFSTRNNYPILDSSIAAGFLEQGQRPNADAFPQKNGNLLWDVENQIRSFNHQSNFNTFCSFQ</sequence>
<dbReference type="eggNOG" id="ENOG502R2X6">
    <property type="taxonomic scope" value="Eukaryota"/>
</dbReference>
<dbReference type="FunCoup" id="A0A1U7ZAM2">
    <property type="interactions" value="116"/>
</dbReference>
<dbReference type="FunFam" id="4.10.280.10:FF:000002">
    <property type="entry name" value="Basic helix-loop-helix transcription factor"/>
    <property type="match status" value="1"/>
</dbReference>
<evidence type="ECO:0000256" key="3">
    <source>
        <dbReference type="ARBA" id="ARBA00023163"/>
    </source>
</evidence>
<dbReference type="AlphaFoldDB" id="A0A1U7ZAM2"/>
<dbReference type="CDD" id="cd18919">
    <property type="entry name" value="bHLH_AtBPE_like"/>
    <property type="match status" value="1"/>
</dbReference>
<dbReference type="GO" id="GO:0003700">
    <property type="term" value="F:DNA-binding transcription factor activity"/>
    <property type="evidence" value="ECO:0000318"/>
    <property type="project" value="GO_Central"/>
</dbReference>
<dbReference type="InterPro" id="IPR024097">
    <property type="entry name" value="bHLH_ZIP_TF"/>
</dbReference>
<dbReference type="Gene3D" id="4.10.280.10">
    <property type="entry name" value="Helix-loop-helix DNA-binding domain"/>
    <property type="match status" value="1"/>
</dbReference>
<dbReference type="InterPro" id="IPR011598">
    <property type="entry name" value="bHLH_dom"/>
</dbReference>
<dbReference type="GeneID" id="104592777"/>
<feature type="compositionally biased region" description="Basic and acidic residues" evidence="5">
    <location>
        <begin position="124"/>
        <end position="133"/>
    </location>
</feature>
<dbReference type="RefSeq" id="XP_010250560.1">
    <property type="nucleotide sequence ID" value="XM_010252258.2"/>
</dbReference>
<keyword evidence="7" id="KW-1185">Reference proteome</keyword>
<evidence type="ECO:0000259" key="6">
    <source>
        <dbReference type="PROSITE" id="PS50888"/>
    </source>
</evidence>
<dbReference type="OMA" id="KASSFMM"/>
<dbReference type="InterPro" id="IPR036638">
    <property type="entry name" value="HLH_DNA-bd_sf"/>
</dbReference>
<evidence type="ECO:0000256" key="1">
    <source>
        <dbReference type="ARBA" id="ARBA00004123"/>
    </source>
</evidence>
<feature type="compositionally biased region" description="Basic and acidic residues" evidence="5">
    <location>
        <begin position="144"/>
        <end position="159"/>
    </location>
</feature>
<keyword evidence="3" id="KW-0804">Transcription</keyword>
<keyword evidence="4" id="KW-0539">Nucleus</keyword>
<dbReference type="SMART" id="SM00353">
    <property type="entry name" value="HLH"/>
    <property type="match status" value="1"/>
</dbReference>
<dbReference type="GO" id="GO:0005634">
    <property type="term" value="C:nucleus"/>
    <property type="evidence" value="ECO:0000318"/>
    <property type="project" value="GO_Central"/>
</dbReference>
<evidence type="ECO:0000256" key="5">
    <source>
        <dbReference type="SAM" id="MobiDB-lite"/>
    </source>
</evidence>
<evidence type="ECO:0000256" key="2">
    <source>
        <dbReference type="ARBA" id="ARBA00023015"/>
    </source>
</evidence>
<feature type="domain" description="BHLH" evidence="6">
    <location>
        <begin position="174"/>
        <end position="224"/>
    </location>
</feature>
<dbReference type="GO" id="GO:0046983">
    <property type="term" value="F:protein dimerization activity"/>
    <property type="evidence" value="ECO:0007669"/>
    <property type="project" value="InterPro"/>
</dbReference>
<dbReference type="PANTHER" id="PTHR12565:SF184">
    <property type="entry name" value="BHLH TRANSCRIPTION FACTOR"/>
    <property type="match status" value="1"/>
</dbReference>
<dbReference type="InParanoid" id="A0A1U7ZAM2"/>